<evidence type="ECO:0000313" key="1">
    <source>
        <dbReference type="EMBL" id="QTX33767.1"/>
    </source>
</evidence>
<dbReference type="Proteomes" id="UP000671879">
    <property type="component" value="Chromosome"/>
</dbReference>
<reference evidence="2" key="1">
    <citation type="submission" date="2021-04" db="EMBL/GenBank/DDBJ databases">
        <title>A novel Synergistetes isolate from a pyrite-forming mixed culture.</title>
        <authorList>
            <person name="Bunk B."/>
            <person name="Sproer C."/>
            <person name="Spring S."/>
            <person name="Pester M."/>
        </authorList>
    </citation>
    <scope>NUCLEOTIDE SEQUENCE [LARGE SCALE GENOMIC DNA]</scope>
    <source>
        <strain evidence="2">J.5.4.2-T.3.5.2</strain>
    </source>
</reference>
<dbReference type="AlphaFoldDB" id="A0A9Q7AS79"/>
<proteinExistence type="predicted"/>
<gene>
    <name evidence="1" type="ORF">KAR29_09600</name>
</gene>
<dbReference type="RefSeq" id="WP_274374962.1">
    <property type="nucleotide sequence ID" value="NZ_CP072943.1"/>
</dbReference>
<protein>
    <submittedName>
        <fullName evidence="1">Uncharacterized protein</fullName>
    </submittedName>
</protein>
<evidence type="ECO:0000313" key="2">
    <source>
        <dbReference type="Proteomes" id="UP000671879"/>
    </source>
</evidence>
<dbReference type="EMBL" id="CP072943">
    <property type="protein sequence ID" value="QTX33767.1"/>
    <property type="molecule type" value="Genomic_DNA"/>
</dbReference>
<name>A0A9Q7AS79_9BACT</name>
<organism evidence="1 2">
    <name type="scientific">Aminithiophilus ramosus</name>
    <dbReference type="NCBI Taxonomy" id="3029084"/>
    <lineage>
        <taxon>Bacteria</taxon>
        <taxon>Thermotogati</taxon>
        <taxon>Synergistota</taxon>
        <taxon>Synergistia</taxon>
        <taxon>Synergistales</taxon>
        <taxon>Aminithiophilaceae</taxon>
        <taxon>Aminithiophilus</taxon>
    </lineage>
</organism>
<keyword evidence="2" id="KW-1185">Reference proteome</keyword>
<accession>A0A9Q7AS79</accession>
<sequence length="142" mass="15820">MQISLDEIISMLLARVESLAYGAENQKTRFNVLARVLYKKGLLSDEDVLQSVRDEHRLLVDLGLVDEMPDDEMMEAAAESLLQWIKGDAAAIRRTMEEYESKMREMAAKEATKPKIDVAPASALSQLDRLSGKKPGGSKLIL</sequence>
<dbReference type="KEGG" id="aram:KAR29_09600"/>